<name>A0ABN8HUY0_9NEOP</name>
<organism evidence="1 2">
    <name type="scientific">Iphiclides podalirius</name>
    <name type="common">scarce swallowtail</name>
    <dbReference type="NCBI Taxonomy" id="110791"/>
    <lineage>
        <taxon>Eukaryota</taxon>
        <taxon>Metazoa</taxon>
        <taxon>Ecdysozoa</taxon>
        <taxon>Arthropoda</taxon>
        <taxon>Hexapoda</taxon>
        <taxon>Insecta</taxon>
        <taxon>Pterygota</taxon>
        <taxon>Neoptera</taxon>
        <taxon>Endopterygota</taxon>
        <taxon>Lepidoptera</taxon>
        <taxon>Glossata</taxon>
        <taxon>Ditrysia</taxon>
        <taxon>Papilionoidea</taxon>
        <taxon>Papilionidae</taxon>
        <taxon>Papilioninae</taxon>
        <taxon>Iphiclides</taxon>
    </lineage>
</organism>
<evidence type="ECO:0000313" key="2">
    <source>
        <dbReference type="Proteomes" id="UP000837857"/>
    </source>
</evidence>
<sequence length="116" mass="12902">MEGGAFATRDDPTMMRPARRVAGKYRLPRDLPIFASRLIRAKLALTRLDSPAKHGVRSSGKRKYTNYYESKKDGANLSACAETRQEAGPGCSVAQTGTAIWIRRACERIGIRLSRF</sequence>
<keyword evidence="2" id="KW-1185">Reference proteome</keyword>
<feature type="non-terminal residue" evidence="1">
    <location>
        <position position="116"/>
    </location>
</feature>
<evidence type="ECO:0000313" key="1">
    <source>
        <dbReference type="EMBL" id="CAH2040436.1"/>
    </source>
</evidence>
<dbReference type="Proteomes" id="UP000837857">
    <property type="component" value="Chromosome 12"/>
</dbReference>
<accession>A0ABN8HUY0</accession>
<reference evidence="1" key="1">
    <citation type="submission" date="2022-03" db="EMBL/GenBank/DDBJ databases">
        <authorList>
            <person name="Martin H S."/>
        </authorList>
    </citation>
    <scope>NUCLEOTIDE SEQUENCE</scope>
</reference>
<protein>
    <submittedName>
        <fullName evidence="1">Uncharacterized protein</fullName>
    </submittedName>
</protein>
<gene>
    <name evidence="1" type="ORF">IPOD504_LOCUS2562</name>
</gene>
<proteinExistence type="predicted"/>
<dbReference type="EMBL" id="OW152824">
    <property type="protein sequence ID" value="CAH2040436.1"/>
    <property type="molecule type" value="Genomic_DNA"/>
</dbReference>